<feature type="region of interest" description="Disordered" evidence="1">
    <location>
        <begin position="1"/>
        <end position="26"/>
    </location>
</feature>
<feature type="compositionally biased region" description="Basic and acidic residues" evidence="1">
    <location>
        <begin position="154"/>
        <end position="165"/>
    </location>
</feature>
<dbReference type="EMBL" id="JACBZA010000001">
    <property type="protein sequence ID" value="NYH81539.1"/>
    <property type="molecule type" value="Genomic_DNA"/>
</dbReference>
<dbReference type="Pfam" id="PF12277">
    <property type="entry name" value="DUF3618"/>
    <property type="match status" value="1"/>
</dbReference>
<dbReference type="OrthoDB" id="3218417at2"/>
<dbReference type="RefSeq" id="WP_092881545.1">
    <property type="nucleotide sequence ID" value="NZ_FOOI01000002.1"/>
</dbReference>
<organism evidence="3 4">
    <name type="scientific">Actinopolymorpha cephalotaxi</name>
    <dbReference type="NCBI Taxonomy" id="504797"/>
    <lineage>
        <taxon>Bacteria</taxon>
        <taxon>Bacillati</taxon>
        <taxon>Actinomycetota</taxon>
        <taxon>Actinomycetes</taxon>
        <taxon>Propionibacteriales</taxon>
        <taxon>Actinopolymorphaceae</taxon>
        <taxon>Actinopolymorpha</taxon>
    </lineage>
</organism>
<evidence type="ECO:0000256" key="1">
    <source>
        <dbReference type="SAM" id="MobiDB-lite"/>
    </source>
</evidence>
<dbReference type="SUPFAM" id="SSF58113">
    <property type="entry name" value="Apolipoprotein A-I"/>
    <property type="match status" value="1"/>
</dbReference>
<feature type="compositionally biased region" description="Polar residues" evidence="1">
    <location>
        <begin position="1"/>
        <end position="13"/>
    </location>
</feature>
<proteinExistence type="predicted"/>
<feature type="region of interest" description="Disordered" evidence="1">
    <location>
        <begin position="154"/>
        <end position="217"/>
    </location>
</feature>
<evidence type="ECO:0000313" key="5">
    <source>
        <dbReference type="Proteomes" id="UP000533017"/>
    </source>
</evidence>
<gene>
    <name evidence="2" type="ORF">FHR37_000390</name>
    <name evidence="3" type="ORF">SAMN05421678_102401</name>
</gene>
<reference evidence="3 4" key="1">
    <citation type="submission" date="2016-10" db="EMBL/GenBank/DDBJ databases">
        <authorList>
            <person name="de Groot N.N."/>
        </authorList>
    </citation>
    <scope>NUCLEOTIDE SEQUENCE [LARGE SCALE GENOMIC DNA]</scope>
    <source>
        <strain evidence="3 4">CPCC 202808</strain>
    </source>
</reference>
<feature type="compositionally biased region" description="Basic and acidic residues" evidence="1">
    <location>
        <begin position="208"/>
        <end position="217"/>
    </location>
</feature>
<dbReference type="InterPro" id="IPR022062">
    <property type="entry name" value="DUF3618"/>
</dbReference>
<dbReference type="STRING" id="504797.SAMN05421678_102401"/>
<feature type="compositionally biased region" description="Basic and acidic residues" evidence="1">
    <location>
        <begin position="188"/>
        <end position="201"/>
    </location>
</feature>
<dbReference type="AlphaFoldDB" id="A0A1I2M7Y3"/>
<protein>
    <submittedName>
        <fullName evidence="2">Gas vesicle protein</fullName>
    </submittedName>
</protein>
<accession>A0A1I2M7Y3</accession>
<dbReference type="Proteomes" id="UP000533017">
    <property type="component" value="Unassembled WGS sequence"/>
</dbReference>
<dbReference type="EMBL" id="FOOI01000002">
    <property type="protein sequence ID" value="SFF85301.1"/>
    <property type="molecule type" value="Genomic_DNA"/>
</dbReference>
<evidence type="ECO:0000313" key="4">
    <source>
        <dbReference type="Proteomes" id="UP000199052"/>
    </source>
</evidence>
<feature type="compositionally biased region" description="Polar residues" evidence="1">
    <location>
        <begin position="69"/>
        <end position="90"/>
    </location>
</feature>
<keyword evidence="5" id="KW-1185">Reference proteome</keyword>
<feature type="region of interest" description="Disordered" evidence="1">
    <location>
        <begin position="66"/>
        <end position="113"/>
    </location>
</feature>
<name>A0A1I2M7Y3_9ACTN</name>
<evidence type="ECO:0000313" key="2">
    <source>
        <dbReference type="EMBL" id="NYH81539.1"/>
    </source>
</evidence>
<sequence>MGQSTEGQLTDQIADTREDLSRNLDALTDKVSPSRVVERRKEAVRGRFGRVRDRFMGTAHDVRGVAGHATSNAGGSVSDRASQVGSTASDAASGAVDTVSSTAHGAAHTVQERTEGNPLAVGLIAFGAGALIGSLLPATQKETRVARQVVETAKEKGQPLVEEAKSVGQDVSQDLREHATEAAQEVRSTAEEGVRQVRDEGQSSAQNVKDDARSRTR</sequence>
<evidence type="ECO:0000313" key="3">
    <source>
        <dbReference type="EMBL" id="SFF85301.1"/>
    </source>
</evidence>
<dbReference type="Proteomes" id="UP000199052">
    <property type="component" value="Unassembled WGS sequence"/>
</dbReference>
<reference evidence="2 5" key="2">
    <citation type="submission" date="2020-07" db="EMBL/GenBank/DDBJ databases">
        <title>Sequencing the genomes of 1000 actinobacteria strains.</title>
        <authorList>
            <person name="Klenk H.-P."/>
        </authorList>
    </citation>
    <scope>NUCLEOTIDE SEQUENCE [LARGE SCALE GENOMIC DNA]</scope>
    <source>
        <strain evidence="2 5">DSM 45117</strain>
    </source>
</reference>